<feature type="region of interest" description="Disordered" evidence="2">
    <location>
        <begin position="80"/>
        <end position="155"/>
    </location>
</feature>
<dbReference type="PANTHER" id="PTHR12730:SF0">
    <property type="entry name" value="PROTEIN SDA1 HOMOLOG"/>
    <property type="match status" value="1"/>
</dbReference>
<dbReference type="InterPro" id="IPR027312">
    <property type="entry name" value="Sda1"/>
</dbReference>
<dbReference type="GO" id="GO:0042273">
    <property type="term" value="P:ribosomal large subunit biogenesis"/>
    <property type="evidence" value="ECO:0007669"/>
    <property type="project" value="UniProtKB-UniRule"/>
</dbReference>
<accession>U6MY10</accession>
<dbReference type="GO" id="GO:0000055">
    <property type="term" value="P:ribosomal large subunit export from nucleus"/>
    <property type="evidence" value="ECO:0007669"/>
    <property type="project" value="UniProtKB-UniRule"/>
</dbReference>
<keyword evidence="1" id="KW-0653">Protein transport</keyword>
<gene>
    <name evidence="3" type="ORF">ENH_00044690</name>
</gene>
<evidence type="ECO:0000313" key="3">
    <source>
        <dbReference type="EMBL" id="CDJ67923.1"/>
    </source>
</evidence>
<protein>
    <recommendedName>
        <fullName evidence="1">Protein SDA1</fullName>
    </recommendedName>
</protein>
<dbReference type="AlphaFoldDB" id="U6MY10"/>
<feature type="compositionally biased region" description="Pro residues" evidence="2">
    <location>
        <begin position="145"/>
        <end position="155"/>
    </location>
</feature>
<keyword evidence="1" id="KW-0813">Transport</keyword>
<dbReference type="VEuPathDB" id="ToxoDB:ENH_00044690"/>
<dbReference type="EMBL" id="HG725115">
    <property type="protein sequence ID" value="CDJ67923.1"/>
    <property type="molecule type" value="Genomic_DNA"/>
</dbReference>
<comment type="subcellular location">
    <subcellularLocation>
        <location evidence="1">Nucleus</location>
        <location evidence="1">Nucleolus</location>
    </subcellularLocation>
</comment>
<dbReference type="OrthoDB" id="2196187at2759"/>
<dbReference type="Proteomes" id="UP000030754">
    <property type="component" value="Unassembled WGS sequence"/>
</dbReference>
<reference evidence="3" key="1">
    <citation type="submission" date="2013-10" db="EMBL/GenBank/DDBJ databases">
        <title>Genomic analysis of the causative agents of coccidiosis in chickens.</title>
        <authorList>
            <person name="Reid A.J."/>
            <person name="Blake D."/>
            <person name="Billington K."/>
            <person name="Browne H."/>
            <person name="Dunn M."/>
            <person name="Hung S."/>
            <person name="Kawahara F."/>
            <person name="Miranda-Saavedra D."/>
            <person name="Mourier T."/>
            <person name="Nagra H."/>
            <person name="Otto T.D."/>
            <person name="Rawlings N."/>
            <person name="Sanchez A."/>
            <person name="Sanders M."/>
            <person name="Subramaniam C."/>
            <person name="Tay Y."/>
            <person name="Dear P."/>
            <person name="Doerig C."/>
            <person name="Gruber A."/>
            <person name="Parkinson J."/>
            <person name="Shirley M."/>
            <person name="Wan K.L."/>
            <person name="Berriman M."/>
            <person name="Tomley F."/>
            <person name="Pain A."/>
        </authorList>
    </citation>
    <scope>NUCLEOTIDE SEQUENCE [LARGE SCALE GENOMIC DNA]</scope>
    <source>
        <strain evidence="3">Houghton</strain>
    </source>
</reference>
<evidence type="ECO:0000256" key="2">
    <source>
        <dbReference type="SAM" id="MobiDB-lite"/>
    </source>
</evidence>
<name>U6MY10_9EIME</name>
<dbReference type="GO" id="GO:0015031">
    <property type="term" value="P:protein transport"/>
    <property type="evidence" value="ECO:0007669"/>
    <property type="project" value="UniProtKB-KW"/>
</dbReference>
<reference evidence="3" key="2">
    <citation type="submission" date="2013-10" db="EMBL/GenBank/DDBJ databases">
        <authorList>
            <person name="Aslett M."/>
        </authorList>
    </citation>
    <scope>NUCLEOTIDE SEQUENCE [LARGE SCALE GENOMIC DNA]</scope>
    <source>
        <strain evidence="3">Houghton</strain>
    </source>
</reference>
<comment type="function">
    <text evidence="1">Required for 60S pre-ribosomal subunits export to the cytoplasm.</text>
</comment>
<organism evidence="3 4">
    <name type="scientific">Eimeria necatrix</name>
    <dbReference type="NCBI Taxonomy" id="51315"/>
    <lineage>
        <taxon>Eukaryota</taxon>
        <taxon>Sar</taxon>
        <taxon>Alveolata</taxon>
        <taxon>Apicomplexa</taxon>
        <taxon>Conoidasida</taxon>
        <taxon>Coccidia</taxon>
        <taxon>Eucoccidiorida</taxon>
        <taxon>Eimeriorina</taxon>
        <taxon>Eimeriidae</taxon>
        <taxon>Eimeria</taxon>
    </lineage>
</organism>
<dbReference type="PANTHER" id="PTHR12730">
    <property type="entry name" value="HSDA/SDA1-RELATED"/>
    <property type="match status" value="1"/>
</dbReference>
<sequence length="155" mass="16571">MKSLNDEQEESIMSLALLQNKIKRDPPAYREEFLLQLTNFRGLAEALKQQPYRPTRKLQSLVMFLAHTAPCYSAEVQDAWAGGPPKGPQDLPVFDAFGTESIPAPGATRGGPSPSEEVTWAGGPPKGPQDLPVFDAFGTESIPAPGGPPGGPLAF</sequence>
<dbReference type="GeneID" id="25474625"/>
<evidence type="ECO:0000313" key="4">
    <source>
        <dbReference type="Proteomes" id="UP000030754"/>
    </source>
</evidence>
<keyword evidence="1" id="KW-0690">Ribosome biogenesis</keyword>
<comment type="similarity">
    <text evidence="1">Belongs to the SDA1 family.</text>
</comment>
<keyword evidence="4" id="KW-1185">Reference proteome</keyword>
<evidence type="ECO:0000256" key="1">
    <source>
        <dbReference type="RuleBase" id="RU365057"/>
    </source>
</evidence>
<dbReference type="RefSeq" id="XP_013436390.1">
    <property type="nucleotide sequence ID" value="XM_013580936.1"/>
</dbReference>
<keyword evidence="1" id="KW-0539">Nucleus</keyword>
<proteinExistence type="inferred from homology"/>
<dbReference type="GO" id="GO:0005730">
    <property type="term" value="C:nucleolus"/>
    <property type="evidence" value="ECO:0007669"/>
    <property type="project" value="UniProtKB-SubCell"/>
</dbReference>